<accession>A0A9W9UA31</accession>
<organism evidence="2 3">
    <name type="scientific">Penicillium brevicompactum</name>
    <dbReference type="NCBI Taxonomy" id="5074"/>
    <lineage>
        <taxon>Eukaryota</taxon>
        <taxon>Fungi</taxon>
        <taxon>Dikarya</taxon>
        <taxon>Ascomycota</taxon>
        <taxon>Pezizomycotina</taxon>
        <taxon>Eurotiomycetes</taxon>
        <taxon>Eurotiomycetidae</taxon>
        <taxon>Eurotiales</taxon>
        <taxon>Aspergillaceae</taxon>
        <taxon>Penicillium</taxon>
    </lineage>
</organism>
<dbReference type="EMBL" id="JAPZBQ010000005">
    <property type="protein sequence ID" value="KAJ5327889.1"/>
    <property type="molecule type" value="Genomic_DNA"/>
</dbReference>
<gene>
    <name evidence="2" type="ORF">N7452_008279</name>
</gene>
<name>A0A9W9UA31_PENBR</name>
<reference evidence="2" key="1">
    <citation type="submission" date="2022-12" db="EMBL/GenBank/DDBJ databases">
        <authorList>
            <person name="Petersen C."/>
        </authorList>
    </citation>
    <scope>NUCLEOTIDE SEQUENCE</scope>
    <source>
        <strain evidence="2">IBT 35673</strain>
    </source>
</reference>
<comment type="caution">
    <text evidence="2">The sequence shown here is derived from an EMBL/GenBank/DDBJ whole genome shotgun (WGS) entry which is preliminary data.</text>
</comment>
<sequence>MPPPTPDSPHNVQSPTMIYHTDNMDIKWSQFQSLSHELQSERSRMKLELETMKRTLRERETELQDCREQILRTVSTFQVSDSSILDELVKIRDSLCNLILVLPDITGFDQTWRTVHSTMIEKDSASRMKITLKPEGRLDIIQAELIEHDIFYLVWNTLLRPTLAGLPDQQQLFWAKILEQRAKMEPLQGKRSTIG</sequence>
<feature type="coiled-coil region" evidence="1">
    <location>
        <begin position="35"/>
        <end position="69"/>
    </location>
</feature>
<reference evidence="2" key="2">
    <citation type="journal article" date="2023" name="IMA Fungus">
        <title>Comparative genomic study of the Penicillium genus elucidates a diverse pangenome and 15 lateral gene transfer events.</title>
        <authorList>
            <person name="Petersen C."/>
            <person name="Sorensen T."/>
            <person name="Nielsen M.R."/>
            <person name="Sondergaard T.E."/>
            <person name="Sorensen J.L."/>
            <person name="Fitzpatrick D.A."/>
            <person name="Frisvad J.C."/>
            <person name="Nielsen K.L."/>
        </authorList>
    </citation>
    <scope>NUCLEOTIDE SEQUENCE</scope>
    <source>
        <strain evidence="2">IBT 35673</strain>
    </source>
</reference>
<evidence type="ECO:0000313" key="3">
    <source>
        <dbReference type="Proteomes" id="UP001147695"/>
    </source>
</evidence>
<dbReference type="Proteomes" id="UP001147695">
    <property type="component" value="Unassembled WGS sequence"/>
</dbReference>
<keyword evidence="1" id="KW-0175">Coiled coil</keyword>
<evidence type="ECO:0000256" key="1">
    <source>
        <dbReference type="SAM" id="Coils"/>
    </source>
</evidence>
<proteinExistence type="predicted"/>
<evidence type="ECO:0000313" key="2">
    <source>
        <dbReference type="EMBL" id="KAJ5327889.1"/>
    </source>
</evidence>
<dbReference type="AlphaFoldDB" id="A0A9W9UA31"/>
<protein>
    <submittedName>
        <fullName evidence="2">Uncharacterized protein</fullName>
    </submittedName>
</protein>